<dbReference type="EMBL" id="DMND01000086">
    <property type="protein sequence ID" value="HAN27315.1"/>
    <property type="molecule type" value="Genomic_DNA"/>
</dbReference>
<evidence type="ECO:0000313" key="2">
    <source>
        <dbReference type="Proteomes" id="UP000259273"/>
    </source>
</evidence>
<protein>
    <submittedName>
        <fullName evidence="1">Uncharacterized protein</fullName>
    </submittedName>
</protein>
<reference evidence="1 2" key="1">
    <citation type="journal article" date="2018" name="Nat. Biotechnol.">
        <title>A standardized bacterial taxonomy based on genome phylogeny substantially revises the tree of life.</title>
        <authorList>
            <person name="Parks D.H."/>
            <person name="Chuvochina M."/>
            <person name="Waite D.W."/>
            <person name="Rinke C."/>
            <person name="Skarshewski A."/>
            <person name="Chaumeil P.A."/>
            <person name="Hugenholtz P."/>
        </authorList>
    </citation>
    <scope>NUCLEOTIDE SEQUENCE [LARGE SCALE GENOMIC DNA]</scope>
    <source>
        <strain evidence="1">UBA9158</strain>
    </source>
</reference>
<dbReference type="STRING" id="1121937.GCA_000423125_02385"/>
<comment type="caution">
    <text evidence="1">The sequence shown here is derived from an EMBL/GenBank/DDBJ whole genome shotgun (WGS) entry which is preliminary data.</text>
</comment>
<accession>A0A3C1KL08</accession>
<name>A0A3C1KL08_9GAMM</name>
<evidence type="ECO:0000313" key="1">
    <source>
        <dbReference type="EMBL" id="HAN27315.1"/>
    </source>
</evidence>
<dbReference type="Proteomes" id="UP000259273">
    <property type="component" value="Unassembled WGS sequence"/>
</dbReference>
<proteinExistence type="predicted"/>
<gene>
    <name evidence="1" type="ORF">DCP75_06275</name>
</gene>
<dbReference type="AlphaFoldDB" id="A0A3C1KL08"/>
<sequence>MACLLFAVGVASGADSDLVNERFTTSGEDMEAHWQIDCSATVAALTEPGAHRAGQRRPELADALRKCGFIYQPPGADKVDHCPDYNRLLQALEKDDTSALEKSLEQAAACATTLH</sequence>
<organism evidence="1 2">
    <name type="scientific">Haliea salexigens</name>
    <dbReference type="NCBI Taxonomy" id="287487"/>
    <lineage>
        <taxon>Bacteria</taxon>
        <taxon>Pseudomonadati</taxon>
        <taxon>Pseudomonadota</taxon>
        <taxon>Gammaproteobacteria</taxon>
        <taxon>Cellvibrionales</taxon>
        <taxon>Halieaceae</taxon>
        <taxon>Haliea</taxon>
    </lineage>
</organism>